<comment type="caution">
    <text evidence="3">The sequence shown here is derived from an EMBL/GenBank/DDBJ whole genome shotgun (WGS) entry which is preliminary data.</text>
</comment>
<evidence type="ECO:0000256" key="1">
    <source>
        <dbReference type="SAM" id="Phobius"/>
    </source>
</evidence>
<feature type="transmembrane region" description="Helical" evidence="1">
    <location>
        <begin position="34"/>
        <end position="53"/>
    </location>
</feature>
<keyword evidence="1" id="KW-0472">Membrane</keyword>
<dbReference type="Proteomes" id="UP001202281">
    <property type="component" value="Unassembled WGS sequence"/>
</dbReference>
<protein>
    <submittedName>
        <fullName evidence="3">Uncharacterized protein</fullName>
    </submittedName>
</protein>
<reference evidence="3 4" key="1">
    <citation type="submission" date="2022-04" db="EMBL/GenBank/DDBJ databases">
        <title>Identification of a novel bacterium isolated from mangrove sediments.</title>
        <authorList>
            <person name="Pan X."/>
        </authorList>
    </citation>
    <scope>NUCLEOTIDE SEQUENCE [LARGE SCALE GENOMIC DNA]</scope>
    <source>
        <strain evidence="3 4">B2638</strain>
    </source>
</reference>
<proteinExistence type="predicted"/>
<keyword evidence="1" id="KW-1133">Transmembrane helix</keyword>
<accession>A0ABT0BPR2</accession>
<organism evidence="3 4">
    <name type="scientific">Novosphingobium beihaiensis</name>
    <dbReference type="NCBI Taxonomy" id="2930389"/>
    <lineage>
        <taxon>Bacteria</taxon>
        <taxon>Pseudomonadati</taxon>
        <taxon>Pseudomonadota</taxon>
        <taxon>Alphaproteobacteria</taxon>
        <taxon>Sphingomonadales</taxon>
        <taxon>Sphingomonadaceae</taxon>
        <taxon>Novosphingobium</taxon>
    </lineage>
</organism>
<keyword evidence="4" id="KW-1185">Reference proteome</keyword>
<dbReference type="EMBL" id="JALHLG010000009">
    <property type="protein sequence ID" value="MCJ2187037.1"/>
    <property type="molecule type" value="Genomic_DNA"/>
</dbReference>
<name>A0ABT0BPR2_9SPHN</name>
<gene>
    <name evidence="3" type="ORF">MTR66_09445</name>
</gene>
<keyword evidence="2" id="KW-0732">Signal</keyword>
<evidence type="ECO:0000256" key="2">
    <source>
        <dbReference type="SAM" id="SignalP"/>
    </source>
</evidence>
<sequence length="75" mass="8194">MDFGKRLVLMIAVTIILPMQAAHAYLDPASASLAMQALIGTVAAYLLTGKHYLRKMKSLILRKKDDSASQSDNTD</sequence>
<dbReference type="RefSeq" id="WP_243920159.1">
    <property type="nucleotide sequence ID" value="NZ_JALHLG010000009.1"/>
</dbReference>
<evidence type="ECO:0000313" key="3">
    <source>
        <dbReference type="EMBL" id="MCJ2187037.1"/>
    </source>
</evidence>
<keyword evidence="1" id="KW-0812">Transmembrane</keyword>
<feature type="signal peptide" evidence="2">
    <location>
        <begin position="1"/>
        <end position="24"/>
    </location>
</feature>
<evidence type="ECO:0000313" key="4">
    <source>
        <dbReference type="Proteomes" id="UP001202281"/>
    </source>
</evidence>
<feature type="chain" id="PRO_5047332057" evidence="2">
    <location>
        <begin position="25"/>
        <end position="75"/>
    </location>
</feature>